<sequence>MDSTKKFKSEGVVFGNCWGGGGCGYAAEQLQANTLQGLIDLAEAGIVDGSLDSGMGFESLYAAGLHITCIETRIIDGKTFEHKTTEFHEIGQELTMDEQNSCYQ</sequence>
<dbReference type="EMBL" id="LAZR01000541">
    <property type="protein sequence ID" value="KKN64888.1"/>
    <property type="molecule type" value="Genomic_DNA"/>
</dbReference>
<reference evidence="1" key="1">
    <citation type="journal article" date="2015" name="Nature">
        <title>Complex archaea that bridge the gap between prokaryotes and eukaryotes.</title>
        <authorList>
            <person name="Spang A."/>
            <person name="Saw J.H."/>
            <person name="Jorgensen S.L."/>
            <person name="Zaremba-Niedzwiedzka K."/>
            <person name="Martijn J."/>
            <person name="Lind A.E."/>
            <person name="van Eijk R."/>
            <person name="Schleper C."/>
            <person name="Guy L."/>
            <person name="Ettema T.J."/>
        </authorList>
    </citation>
    <scope>NUCLEOTIDE SEQUENCE</scope>
</reference>
<evidence type="ECO:0000313" key="1">
    <source>
        <dbReference type="EMBL" id="KKN64888.1"/>
    </source>
</evidence>
<name>A0A0F9VGH8_9ZZZZ</name>
<accession>A0A0F9VGH8</accession>
<dbReference type="PROSITE" id="PS51257">
    <property type="entry name" value="PROKAR_LIPOPROTEIN"/>
    <property type="match status" value="1"/>
</dbReference>
<organism evidence="1">
    <name type="scientific">marine sediment metagenome</name>
    <dbReference type="NCBI Taxonomy" id="412755"/>
    <lineage>
        <taxon>unclassified sequences</taxon>
        <taxon>metagenomes</taxon>
        <taxon>ecological metagenomes</taxon>
    </lineage>
</organism>
<comment type="caution">
    <text evidence="1">The sequence shown here is derived from an EMBL/GenBank/DDBJ whole genome shotgun (WGS) entry which is preliminary data.</text>
</comment>
<protein>
    <submittedName>
        <fullName evidence="1">Uncharacterized protein</fullName>
    </submittedName>
</protein>
<proteinExistence type="predicted"/>
<gene>
    <name evidence="1" type="ORF">LCGC14_0487220</name>
</gene>
<dbReference type="AlphaFoldDB" id="A0A0F9VGH8"/>